<dbReference type="Proteomes" id="UP000765507">
    <property type="component" value="Unassembled WGS sequence"/>
</dbReference>
<proteinExistence type="predicted"/>
<protein>
    <submittedName>
        <fullName evidence="2">Uncharacterized protein</fullName>
    </submittedName>
</protein>
<dbReference type="OrthoDB" id="10510319at2759"/>
<name>A0A8T1SU97_CHESE</name>
<evidence type="ECO:0000256" key="1">
    <source>
        <dbReference type="SAM" id="MobiDB-lite"/>
    </source>
</evidence>
<organism evidence="2 3">
    <name type="scientific">Chelydra serpentina</name>
    <name type="common">Snapping turtle</name>
    <name type="synonym">Testudo serpentina</name>
    <dbReference type="NCBI Taxonomy" id="8475"/>
    <lineage>
        <taxon>Eukaryota</taxon>
        <taxon>Metazoa</taxon>
        <taxon>Chordata</taxon>
        <taxon>Craniata</taxon>
        <taxon>Vertebrata</taxon>
        <taxon>Euteleostomi</taxon>
        <taxon>Archelosauria</taxon>
        <taxon>Testudinata</taxon>
        <taxon>Testudines</taxon>
        <taxon>Cryptodira</taxon>
        <taxon>Durocryptodira</taxon>
        <taxon>Americhelydia</taxon>
        <taxon>Chelydroidea</taxon>
        <taxon>Chelydridae</taxon>
        <taxon>Chelydra</taxon>
    </lineage>
</organism>
<keyword evidence="3" id="KW-1185">Reference proteome</keyword>
<dbReference type="EMBL" id="JAHGAV010000096">
    <property type="protein sequence ID" value="KAG6932448.1"/>
    <property type="molecule type" value="Genomic_DNA"/>
</dbReference>
<dbReference type="AlphaFoldDB" id="A0A8T1SU97"/>
<feature type="region of interest" description="Disordered" evidence="1">
    <location>
        <begin position="58"/>
        <end position="92"/>
    </location>
</feature>
<reference evidence="2 3" key="1">
    <citation type="journal article" date="2020" name="G3 (Bethesda)">
        <title>Draft Genome of the Common Snapping Turtle, Chelydra serpentina, a Model for Phenotypic Plasticity in Reptiles.</title>
        <authorList>
            <person name="Das D."/>
            <person name="Singh S.K."/>
            <person name="Bierstedt J."/>
            <person name="Erickson A."/>
            <person name="Galli G.L.J."/>
            <person name="Crossley D.A. 2nd"/>
            <person name="Rhen T."/>
        </authorList>
    </citation>
    <scope>NUCLEOTIDE SEQUENCE [LARGE SCALE GENOMIC DNA]</scope>
    <source>
        <strain evidence="2">KW</strain>
    </source>
</reference>
<sequence>MFSELMQSSHTDRAQLNAWRHTVTEAWKSYSERNEKRQDEMLRLMGEQTDMLRRLVELQERKQEHRPPLHPLYNRLPSSPSSISSSPRRPRT</sequence>
<evidence type="ECO:0000313" key="3">
    <source>
        <dbReference type="Proteomes" id="UP000765507"/>
    </source>
</evidence>
<comment type="caution">
    <text evidence="2">The sequence shown here is derived from an EMBL/GenBank/DDBJ whole genome shotgun (WGS) entry which is preliminary data.</text>
</comment>
<feature type="compositionally biased region" description="Low complexity" evidence="1">
    <location>
        <begin position="75"/>
        <end position="92"/>
    </location>
</feature>
<gene>
    <name evidence="2" type="ORF">G0U57_021483</name>
</gene>
<accession>A0A8T1SU97</accession>
<evidence type="ECO:0000313" key="2">
    <source>
        <dbReference type="EMBL" id="KAG6932448.1"/>
    </source>
</evidence>
<feature type="compositionally biased region" description="Basic and acidic residues" evidence="1">
    <location>
        <begin position="58"/>
        <end position="67"/>
    </location>
</feature>
<feature type="non-terminal residue" evidence="2">
    <location>
        <position position="92"/>
    </location>
</feature>